<keyword evidence="3 5" id="KW-0175">Coiled coil</keyword>
<dbReference type="GO" id="GO:0005085">
    <property type="term" value="F:guanyl-nucleotide exchange factor activity"/>
    <property type="evidence" value="ECO:0007669"/>
    <property type="project" value="UniProtKB-KW"/>
</dbReference>
<sequence>MSSKSSTEESIGDNDSECSEEGVDPRVQVELEKLNSSTNEINRLEVDLDDARAKFRQLLCDTTLQIDALGKKLGSCVERARPYYEARMKSKEALIETQKAAVKFERANSAHTAAKEMVFLAEEGLKTEGRTFDHAWQEMLNHATMRVNESEMERTTTEQEHRRTSLLYHESEKKVQQLQKDLKRSINKSSRNVRRNLLFINSIAIEHRLKLLPYFELKSQYNHQMEEQKQRVKRLESQVSQAKASYAEALRNLEQISDEIHKIRNHEMFGFTDPLGVRGLGVGAESPLQSSKNIREKPKSTQASKRKKASKRQSTNENQSRDSWFDSTFQESDSGDEYLSIPNKLGPAASPVMPQKSKDSGDLSQYLGLSSLPGDSETRMQAVAKLEEEVLKDAKTTRLEAERRPSLATSTPSCNTTPKKTPRNPFLPLTNPFQPQNGQHNSLNNGIDSESNQTWTAINLGESSSDNSPSPVKSMSNGTDQAGKGKGIDIPYRPLVDHPGDDKGSGSHIITPLNDEKGKCDDWLAKNEGTVPDGGEEVWTEVSLNDDPETPTTSSLFKKVSFFNTNFTCGRPRNSSTDDERQSSVELNTPPQSARGSVSLQGTPLKQRMKLDTGLVNWISRSSAAEEQPTNIQYRRPPLGNRRQSLDTLLWNPTSERMKDFLNQGIMMLNISSLTERRSSEPRTEKPINVPRSTLNPITGIETTIVPRHLKKIPSPLEKSLTYLNAEDDSASDTDSLHSMDMLTDDQVSSLMREPNLQEVCQDVLGTPITEVLPGYPSSKP</sequence>
<feature type="compositionally biased region" description="Acidic residues" evidence="6">
    <location>
        <begin position="10"/>
        <end position="22"/>
    </location>
</feature>
<evidence type="ECO:0000256" key="2">
    <source>
        <dbReference type="ARBA" id="ARBA00022658"/>
    </source>
</evidence>
<feature type="coiled-coil region" evidence="5">
    <location>
        <begin position="218"/>
        <end position="266"/>
    </location>
</feature>
<organism evidence="8">
    <name type="scientific">Thrips palmi</name>
    <name type="common">Melon thrips</name>
    <dbReference type="NCBI Taxonomy" id="161013"/>
    <lineage>
        <taxon>Eukaryota</taxon>
        <taxon>Metazoa</taxon>
        <taxon>Ecdysozoa</taxon>
        <taxon>Arthropoda</taxon>
        <taxon>Hexapoda</taxon>
        <taxon>Insecta</taxon>
        <taxon>Pterygota</taxon>
        <taxon>Neoptera</taxon>
        <taxon>Paraneoptera</taxon>
        <taxon>Thysanoptera</taxon>
        <taxon>Terebrantia</taxon>
        <taxon>Thripoidea</taxon>
        <taxon>Thripidae</taxon>
        <taxon>Thrips</taxon>
    </lineage>
</organism>
<dbReference type="AlphaFoldDB" id="A0A6P8ZGE6"/>
<proteinExistence type="inferred from homology"/>
<dbReference type="GO" id="GO:0005737">
    <property type="term" value="C:cytoplasm"/>
    <property type="evidence" value="ECO:0007669"/>
    <property type="project" value="TreeGrafter"/>
</dbReference>
<feature type="compositionally biased region" description="Basic and acidic residues" evidence="6">
    <location>
        <begin position="675"/>
        <end position="686"/>
    </location>
</feature>
<dbReference type="GO" id="GO:0035556">
    <property type="term" value="P:intracellular signal transduction"/>
    <property type="evidence" value="ECO:0007669"/>
    <property type="project" value="InterPro"/>
</dbReference>
<gene>
    <name evidence="8" type="primary">LOC117638907</name>
</gene>
<feature type="region of interest" description="Disordered" evidence="6">
    <location>
        <begin position="568"/>
        <end position="603"/>
    </location>
</feature>
<keyword evidence="2" id="KW-0344">Guanine-nucleotide releasing factor</keyword>
<protein>
    <recommendedName>
        <fullName evidence="4">SH3 domain-binding protein 5-like</fullName>
    </recommendedName>
</protein>
<feature type="region of interest" description="Disordered" evidence="6">
    <location>
        <begin position="282"/>
        <end position="374"/>
    </location>
</feature>
<evidence type="ECO:0000313" key="8">
    <source>
        <dbReference type="RefSeq" id="XP_034229969.1"/>
    </source>
</evidence>
<comment type="similarity">
    <text evidence="1">Belongs to the SH3BP5 family.</text>
</comment>
<keyword evidence="7" id="KW-1185">Reference proteome</keyword>
<feature type="region of interest" description="Disordered" evidence="6">
    <location>
        <begin position="397"/>
        <end position="490"/>
    </location>
</feature>
<evidence type="ECO:0000256" key="6">
    <source>
        <dbReference type="SAM" id="MobiDB-lite"/>
    </source>
</evidence>
<feature type="compositionally biased region" description="Polar residues" evidence="6">
    <location>
        <begin position="584"/>
        <end position="603"/>
    </location>
</feature>
<dbReference type="GeneID" id="117638907"/>
<dbReference type="Proteomes" id="UP000515158">
    <property type="component" value="Unplaced"/>
</dbReference>
<feature type="compositionally biased region" description="Low complexity" evidence="6">
    <location>
        <begin position="463"/>
        <end position="476"/>
    </location>
</feature>
<dbReference type="KEGG" id="tpal:117638907"/>
<dbReference type="RefSeq" id="XP_034229969.1">
    <property type="nucleotide sequence ID" value="XM_034374078.1"/>
</dbReference>
<feature type="coiled-coil region" evidence="5">
    <location>
        <begin position="27"/>
        <end position="61"/>
    </location>
</feature>
<dbReference type="PANTHER" id="PTHR19423:SF8">
    <property type="entry name" value="SH3 DOMAIN-BINDING PROTEIN 5-LIKE"/>
    <property type="match status" value="1"/>
</dbReference>
<dbReference type="GO" id="GO:0004860">
    <property type="term" value="F:protein kinase inhibitor activity"/>
    <property type="evidence" value="ECO:0007669"/>
    <property type="project" value="TreeGrafter"/>
</dbReference>
<feature type="compositionally biased region" description="Polar residues" evidence="6">
    <location>
        <begin position="431"/>
        <end position="457"/>
    </location>
</feature>
<feature type="compositionally biased region" description="Polar residues" evidence="6">
    <location>
        <begin position="407"/>
        <end position="419"/>
    </location>
</feature>
<evidence type="ECO:0000256" key="5">
    <source>
        <dbReference type="SAM" id="Coils"/>
    </source>
</evidence>
<evidence type="ECO:0000256" key="4">
    <source>
        <dbReference type="ARBA" id="ARBA00040366"/>
    </source>
</evidence>
<dbReference type="PANTHER" id="PTHR19423">
    <property type="entry name" value="SH3 DOMAIN-BINDING PROTEIN 5"/>
    <property type="match status" value="1"/>
</dbReference>
<feature type="region of interest" description="Disordered" evidence="6">
    <location>
        <begin position="1"/>
        <end position="26"/>
    </location>
</feature>
<dbReference type="Pfam" id="PF05276">
    <property type="entry name" value="SH3BP5"/>
    <property type="match status" value="1"/>
</dbReference>
<feature type="region of interest" description="Disordered" evidence="6">
    <location>
        <begin position="675"/>
        <end position="695"/>
    </location>
</feature>
<dbReference type="InParanoid" id="A0A6P8ZGE6"/>
<accession>A0A6P8ZGE6</accession>
<name>A0A6P8ZGE6_THRPL</name>
<dbReference type="InterPro" id="IPR007940">
    <property type="entry name" value="SH3BP5"/>
</dbReference>
<evidence type="ECO:0000256" key="1">
    <source>
        <dbReference type="ARBA" id="ARBA00007796"/>
    </source>
</evidence>
<evidence type="ECO:0000256" key="3">
    <source>
        <dbReference type="ARBA" id="ARBA00023054"/>
    </source>
</evidence>
<dbReference type="OrthoDB" id="446789at2759"/>
<evidence type="ECO:0000313" key="7">
    <source>
        <dbReference type="Proteomes" id="UP000515158"/>
    </source>
</evidence>
<reference evidence="8" key="1">
    <citation type="submission" date="2025-08" db="UniProtKB">
        <authorList>
            <consortium name="RefSeq"/>
        </authorList>
    </citation>
    <scope>IDENTIFICATION</scope>
    <source>
        <tissue evidence="8">Total insect</tissue>
    </source>
</reference>